<accession>A0ABX8Z9C4</accession>
<dbReference type="RefSeq" id="WP_221006088.1">
    <property type="nucleotide sequence ID" value="NZ_CP081150.1"/>
</dbReference>
<name>A0ABX8Z9C4_9NEIS</name>
<reference evidence="2 3" key="1">
    <citation type="submission" date="2021-08" db="EMBL/GenBank/DDBJ databases">
        <title>complete genome sequencing of Deefgea sp. D25.</title>
        <authorList>
            <person name="Bae J.-W."/>
            <person name="Gim D.-H."/>
        </authorList>
    </citation>
    <scope>NUCLEOTIDE SEQUENCE [LARGE SCALE GENOMIC DNA]</scope>
    <source>
        <strain evidence="2 3">D25</strain>
    </source>
</reference>
<dbReference type="Pfam" id="PF13673">
    <property type="entry name" value="Acetyltransf_10"/>
    <property type="match status" value="1"/>
</dbReference>
<feature type="domain" description="N-acetyltransferase" evidence="1">
    <location>
        <begin position="7"/>
        <end position="149"/>
    </location>
</feature>
<dbReference type="Proteomes" id="UP000825679">
    <property type="component" value="Chromosome"/>
</dbReference>
<dbReference type="CDD" id="cd04301">
    <property type="entry name" value="NAT_SF"/>
    <property type="match status" value="1"/>
</dbReference>
<dbReference type="EMBL" id="CP081150">
    <property type="protein sequence ID" value="QZA77708.1"/>
    <property type="molecule type" value="Genomic_DNA"/>
</dbReference>
<evidence type="ECO:0000313" key="3">
    <source>
        <dbReference type="Proteomes" id="UP000825679"/>
    </source>
</evidence>
<dbReference type="SUPFAM" id="SSF55729">
    <property type="entry name" value="Acyl-CoA N-acyltransferases (Nat)"/>
    <property type="match status" value="1"/>
</dbReference>
<gene>
    <name evidence="2" type="ORF">K4H28_15790</name>
</gene>
<dbReference type="PROSITE" id="PS51186">
    <property type="entry name" value="GNAT"/>
    <property type="match status" value="1"/>
</dbReference>
<evidence type="ECO:0000313" key="2">
    <source>
        <dbReference type="EMBL" id="QZA77708.1"/>
    </source>
</evidence>
<sequence length="149" mass="16930">MLNWRWYTFADFDADTLFQYLLLRQRVFVVEQNCAYPDIDELDRVSTHLLGWLDGNIVACLRLVPPGLKFPEPSIGRVIAVSDLRGTGLGNQLLQAGLTGAAEQYPNQPNRIGAQSHLQRFYARHGFVTVSDEYDEDGILHVDMLWHAV</sequence>
<dbReference type="InterPro" id="IPR016181">
    <property type="entry name" value="Acyl_CoA_acyltransferase"/>
</dbReference>
<dbReference type="InterPro" id="IPR000182">
    <property type="entry name" value="GNAT_dom"/>
</dbReference>
<organism evidence="2 3">
    <name type="scientific">Deefgea tanakiae</name>
    <dbReference type="NCBI Taxonomy" id="2865840"/>
    <lineage>
        <taxon>Bacteria</taxon>
        <taxon>Pseudomonadati</taxon>
        <taxon>Pseudomonadota</taxon>
        <taxon>Betaproteobacteria</taxon>
        <taxon>Neisseriales</taxon>
        <taxon>Chitinibacteraceae</taxon>
        <taxon>Deefgea</taxon>
    </lineage>
</organism>
<dbReference type="Gene3D" id="3.40.630.30">
    <property type="match status" value="1"/>
</dbReference>
<evidence type="ECO:0000259" key="1">
    <source>
        <dbReference type="PROSITE" id="PS51186"/>
    </source>
</evidence>
<keyword evidence="3" id="KW-1185">Reference proteome</keyword>
<proteinExistence type="predicted"/>
<protein>
    <submittedName>
        <fullName evidence="2">GNAT family N-acetyltransferase</fullName>
    </submittedName>
</protein>